<evidence type="ECO:0000256" key="1">
    <source>
        <dbReference type="ARBA" id="ARBA00009451"/>
    </source>
</evidence>
<proteinExistence type="inferred from homology"/>
<dbReference type="Pfam" id="PF00237">
    <property type="entry name" value="Ribosomal_L22"/>
    <property type="match status" value="1"/>
</dbReference>
<accession>A0ABS8SL92</accession>
<dbReference type="CDD" id="cd00336">
    <property type="entry name" value="Ribosomal_L22"/>
    <property type="match status" value="1"/>
</dbReference>
<keyword evidence="3 4" id="KW-0687">Ribonucleoprotein</keyword>
<dbReference type="InterPro" id="IPR036394">
    <property type="entry name" value="Ribosomal_uL22_sf"/>
</dbReference>
<evidence type="ECO:0000313" key="6">
    <source>
        <dbReference type="EMBL" id="MCD7459279.1"/>
    </source>
</evidence>
<dbReference type="PANTHER" id="PTHR13501">
    <property type="entry name" value="CHLOROPLAST 50S RIBOSOMAL PROTEIN L22-RELATED"/>
    <property type="match status" value="1"/>
</dbReference>
<dbReference type="EMBL" id="JACEIK010000574">
    <property type="protein sequence ID" value="MCD7459279.1"/>
    <property type="molecule type" value="Genomic_DNA"/>
</dbReference>
<evidence type="ECO:0000256" key="2">
    <source>
        <dbReference type="ARBA" id="ARBA00022980"/>
    </source>
</evidence>
<dbReference type="Gene3D" id="3.90.470.10">
    <property type="entry name" value="Ribosomal protein L22/L17"/>
    <property type="match status" value="1"/>
</dbReference>
<evidence type="ECO:0000256" key="4">
    <source>
        <dbReference type="RuleBase" id="RU004005"/>
    </source>
</evidence>
<protein>
    <recommendedName>
        <fullName evidence="5">F-box domain-containing protein</fullName>
    </recommendedName>
</protein>
<evidence type="ECO:0000313" key="7">
    <source>
        <dbReference type="Proteomes" id="UP000823775"/>
    </source>
</evidence>
<dbReference type="InterPro" id="IPR001063">
    <property type="entry name" value="Ribosomal_uL22"/>
</dbReference>
<keyword evidence="2 4" id="KW-0689">Ribosomal protein</keyword>
<dbReference type="Proteomes" id="UP000823775">
    <property type="component" value="Unassembled WGS sequence"/>
</dbReference>
<comment type="caution">
    <text evidence="6">The sequence shown here is derived from an EMBL/GenBank/DDBJ whole genome shotgun (WGS) entry which is preliminary data.</text>
</comment>
<name>A0ABS8SL92_DATST</name>
<dbReference type="Pfam" id="PF00646">
    <property type="entry name" value="F-box"/>
    <property type="match status" value="1"/>
</dbReference>
<dbReference type="Gene3D" id="1.20.1280.50">
    <property type="match status" value="1"/>
</dbReference>
<dbReference type="InterPro" id="IPR047867">
    <property type="entry name" value="Ribosomal_uL22_bac/org-type"/>
</dbReference>
<comment type="similarity">
    <text evidence="1 4">Belongs to the universal ribosomal protein uL22 family.</text>
</comment>
<dbReference type="SUPFAM" id="SSF54843">
    <property type="entry name" value="Ribosomal protein L22"/>
    <property type="match status" value="1"/>
</dbReference>
<evidence type="ECO:0000259" key="5">
    <source>
        <dbReference type="Pfam" id="PF00646"/>
    </source>
</evidence>
<reference evidence="6 7" key="1">
    <citation type="journal article" date="2021" name="BMC Genomics">
        <title>Datura genome reveals duplications of psychoactive alkaloid biosynthetic genes and high mutation rate following tissue culture.</title>
        <authorList>
            <person name="Rajewski A."/>
            <person name="Carter-House D."/>
            <person name="Stajich J."/>
            <person name="Litt A."/>
        </authorList>
    </citation>
    <scope>NUCLEOTIDE SEQUENCE [LARGE SCALE GENOMIC DNA]</scope>
    <source>
        <strain evidence="6">AR-01</strain>
    </source>
</reference>
<dbReference type="SUPFAM" id="SSF81383">
    <property type="entry name" value="F-box domain"/>
    <property type="match status" value="1"/>
</dbReference>
<dbReference type="InterPro" id="IPR001810">
    <property type="entry name" value="F-box_dom"/>
</dbReference>
<organism evidence="6 7">
    <name type="scientific">Datura stramonium</name>
    <name type="common">Jimsonweed</name>
    <name type="synonym">Common thornapple</name>
    <dbReference type="NCBI Taxonomy" id="4076"/>
    <lineage>
        <taxon>Eukaryota</taxon>
        <taxon>Viridiplantae</taxon>
        <taxon>Streptophyta</taxon>
        <taxon>Embryophyta</taxon>
        <taxon>Tracheophyta</taxon>
        <taxon>Spermatophyta</taxon>
        <taxon>Magnoliopsida</taxon>
        <taxon>eudicotyledons</taxon>
        <taxon>Gunneridae</taxon>
        <taxon>Pentapetalae</taxon>
        <taxon>asterids</taxon>
        <taxon>lamiids</taxon>
        <taxon>Solanales</taxon>
        <taxon>Solanaceae</taxon>
        <taxon>Solanoideae</taxon>
        <taxon>Datureae</taxon>
        <taxon>Datura</taxon>
    </lineage>
</organism>
<gene>
    <name evidence="6" type="ORF">HAX54_040538</name>
</gene>
<dbReference type="PANTHER" id="PTHR13501:SF8">
    <property type="entry name" value="LARGE RIBOSOMAL SUBUNIT PROTEIN UL22M"/>
    <property type="match status" value="1"/>
</dbReference>
<sequence>MSTVSSSPQQPPWQVLVLVSNHLDPKTLAIASCVCKSWSISMTLDQIWQPLCCSHYPSLSRLHNFTTTMDNSSSTSTVSYRRLYALGQRACNRRLKQPSKPCISLNNIIFALNIYKNSACMVSLIKHGRQLSFDKKGVFRFDIDLERRISGFATDMKNGDLGSFDTLGDVRVTWDVILEGYKGVFNVMNCKGKGRFVLGLEGWFSEELPPPGCCSSDTVSGLVADLRLGLKVEDGRAMVEKMSAGILSIPFSASPPPAAIPHHTGHHSPDGHDCLAALLVLRRFPLALTKWWAGNGIFSAYLIRLGKDINKTRRLFLSIHCFTFEGNSSTCNIKVLEVQKQKAISKPSKVQAVFEGYKTDKFSKFGRTFGSYKVLLFVGLGSLTIFIDVTPSAATANNPGAAILLYLNVLSFSRAQKKVNLVAALVRGMRVEDALLQLQVTVKRAAKTVYQVIHSARANAVHNHGFDPDRLLVAEAFLGKGLFKKRLSYHAKGKCGMMMRPECRLTVVLREITPEEEAEIAKLRATRSPLYGIGVEVPLYLVPEIIAPQILSRVG</sequence>
<dbReference type="InterPro" id="IPR036047">
    <property type="entry name" value="F-box-like_dom_sf"/>
</dbReference>
<keyword evidence="7" id="KW-1185">Reference proteome</keyword>
<feature type="domain" description="F-box" evidence="5">
    <location>
        <begin position="14"/>
        <end position="48"/>
    </location>
</feature>
<evidence type="ECO:0000256" key="3">
    <source>
        <dbReference type="ARBA" id="ARBA00023274"/>
    </source>
</evidence>